<evidence type="ECO:0000256" key="9">
    <source>
        <dbReference type="RuleBase" id="RU000461"/>
    </source>
</evidence>
<accession>A0A9J6CQS5</accession>
<evidence type="ECO:0008006" key="12">
    <source>
        <dbReference type="Google" id="ProtNLM"/>
    </source>
</evidence>
<feature type="binding site" description="axial binding residue" evidence="8">
    <location>
        <position position="427"/>
    </location>
    <ligand>
        <name>heme</name>
        <dbReference type="ChEBI" id="CHEBI:30413"/>
    </ligand>
    <ligandPart>
        <name>Fe</name>
        <dbReference type="ChEBI" id="CHEBI:18248"/>
    </ligandPart>
</feature>
<dbReference type="InterPro" id="IPR036396">
    <property type="entry name" value="Cyt_P450_sf"/>
</dbReference>
<proteinExistence type="inferred from homology"/>
<dbReference type="GO" id="GO:0004497">
    <property type="term" value="F:monooxygenase activity"/>
    <property type="evidence" value="ECO:0007669"/>
    <property type="project" value="UniProtKB-KW"/>
</dbReference>
<dbReference type="AlphaFoldDB" id="A0A9J6CQS5"/>
<dbReference type="InterPro" id="IPR001128">
    <property type="entry name" value="Cyt_P450"/>
</dbReference>
<dbReference type="OrthoDB" id="1470350at2759"/>
<evidence type="ECO:0000256" key="7">
    <source>
        <dbReference type="ARBA" id="ARBA00023033"/>
    </source>
</evidence>
<dbReference type="Proteomes" id="UP001107558">
    <property type="component" value="Chromosome 1"/>
</dbReference>
<keyword evidence="11" id="KW-1185">Reference proteome</keyword>
<dbReference type="InterPro" id="IPR017972">
    <property type="entry name" value="Cyt_P450_CS"/>
</dbReference>
<dbReference type="PRINTS" id="PR00463">
    <property type="entry name" value="EP450I"/>
</dbReference>
<dbReference type="PROSITE" id="PS00086">
    <property type="entry name" value="CYTOCHROME_P450"/>
    <property type="match status" value="1"/>
</dbReference>
<evidence type="ECO:0000313" key="10">
    <source>
        <dbReference type="EMBL" id="KAG5684357.1"/>
    </source>
</evidence>
<reference evidence="10" key="1">
    <citation type="submission" date="2021-03" db="EMBL/GenBank/DDBJ databases">
        <title>Chromosome level genome of the anhydrobiotic midge Polypedilum vanderplanki.</title>
        <authorList>
            <person name="Yoshida Y."/>
            <person name="Kikawada T."/>
            <person name="Gusev O."/>
        </authorList>
    </citation>
    <scope>NUCLEOTIDE SEQUENCE</scope>
    <source>
        <strain evidence="10">NIAS01</strain>
        <tissue evidence="10">Whole body or cell culture</tissue>
    </source>
</reference>
<dbReference type="PANTHER" id="PTHR24291:SF50">
    <property type="entry name" value="BIFUNCTIONAL ALBAFLAVENONE MONOOXYGENASE_TERPENE SYNTHASE"/>
    <property type="match status" value="1"/>
</dbReference>
<dbReference type="EMBL" id="JADBJN010000001">
    <property type="protein sequence ID" value="KAG5684357.1"/>
    <property type="molecule type" value="Genomic_DNA"/>
</dbReference>
<dbReference type="GO" id="GO:0016705">
    <property type="term" value="F:oxidoreductase activity, acting on paired donors, with incorporation or reduction of molecular oxygen"/>
    <property type="evidence" value="ECO:0007669"/>
    <property type="project" value="InterPro"/>
</dbReference>
<keyword evidence="7 9" id="KW-0503">Monooxygenase</keyword>
<dbReference type="Gene3D" id="1.10.630.10">
    <property type="entry name" value="Cytochrome P450"/>
    <property type="match status" value="1"/>
</dbReference>
<gene>
    <name evidence="10" type="ORF">PVAND_013592</name>
</gene>
<keyword evidence="3 8" id="KW-0349">Heme</keyword>
<dbReference type="InterPro" id="IPR002401">
    <property type="entry name" value="Cyt_P450_E_grp-I"/>
</dbReference>
<comment type="similarity">
    <text evidence="2 9">Belongs to the cytochrome P450 family.</text>
</comment>
<organism evidence="10 11">
    <name type="scientific">Polypedilum vanderplanki</name>
    <name type="common">Sleeping chironomid midge</name>
    <dbReference type="NCBI Taxonomy" id="319348"/>
    <lineage>
        <taxon>Eukaryota</taxon>
        <taxon>Metazoa</taxon>
        <taxon>Ecdysozoa</taxon>
        <taxon>Arthropoda</taxon>
        <taxon>Hexapoda</taxon>
        <taxon>Insecta</taxon>
        <taxon>Pterygota</taxon>
        <taxon>Neoptera</taxon>
        <taxon>Endopterygota</taxon>
        <taxon>Diptera</taxon>
        <taxon>Nematocera</taxon>
        <taxon>Chironomoidea</taxon>
        <taxon>Chironomidae</taxon>
        <taxon>Chironominae</taxon>
        <taxon>Polypedilum</taxon>
        <taxon>Polypedilum</taxon>
    </lineage>
</organism>
<dbReference type="InterPro" id="IPR050196">
    <property type="entry name" value="Cytochrome_P450_Monoox"/>
</dbReference>
<evidence type="ECO:0000256" key="1">
    <source>
        <dbReference type="ARBA" id="ARBA00001971"/>
    </source>
</evidence>
<evidence type="ECO:0000256" key="3">
    <source>
        <dbReference type="ARBA" id="ARBA00022617"/>
    </source>
</evidence>
<keyword evidence="5 9" id="KW-0560">Oxidoreductase</keyword>
<dbReference type="SUPFAM" id="SSF48264">
    <property type="entry name" value="Cytochrome P450"/>
    <property type="match status" value="1"/>
</dbReference>
<comment type="cofactor">
    <cofactor evidence="1 8">
        <name>heme</name>
        <dbReference type="ChEBI" id="CHEBI:30413"/>
    </cofactor>
</comment>
<evidence type="ECO:0000256" key="5">
    <source>
        <dbReference type="ARBA" id="ARBA00023002"/>
    </source>
</evidence>
<protein>
    <recommendedName>
        <fullName evidence="12">Cytochrome P450</fullName>
    </recommendedName>
</protein>
<name>A0A9J6CQS5_POLVA</name>
<dbReference type="PRINTS" id="PR00385">
    <property type="entry name" value="P450"/>
</dbReference>
<dbReference type="Pfam" id="PF00067">
    <property type="entry name" value="p450"/>
    <property type="match status" value="1"/>
</dbReference>
<evidence type="ECO:0000256" key="2">
    <source>
        <dbReference type="ARBA" id="ARBA00010617"/>
    </source>
</evidence>
<dbReference type="GO" id="GO:0020037">
    <property type="term" value="F:heme binding"/>
    <property type="evidence" value="ECO:0007669"/>
    <property type="project" value="InterPro"/>
</dbReference>
<evidence type="ECO:0000313" key="11">
    <source>
        <dbReference type="Proteomes" id="UP001107558"/>
    </source>
</evidence>
<evidence type="ECO:0000256" key="4">
    <source>
        <dbReference type="ARBA" id="ARBA00022723"/>
    </source>
</evidence>
<sequence length="481" mass="55979">MSLNIFDVVNKIKSKVYKQITRWKRRRLHELANKIPGFRGLPFIGEIHKFSNLQLMDYTKKLMSYCENDNKITKAWFGPLLVILTENADCIHTILNSSHSLHKPSLFYNAFYMDRGLLAGNGEEYDRHRKILNKSFTVKLVQKLVPTFNEKSKTCVEKLKKNLNCDEFDAFEYVGTCTLESFSTGQLNYHEDLYDSNFMKYIDLTRPLIMKRMFSPWYNFKPLYKLSSLCKKLDEYFKILMENIENIKKSHFESSEGIHKDIVINLLMDKNNNFSEEELKDELITFIFAGHEATAISLSSAVLMLAIHQDVQKRVIDEINEIVGSTEEIDYELLSNLPYMEMVIKESLRLFPAGGILGRQTTDEMEIGGYKVPKGTALILSIFGMQRSAKYWGYDAHLFRPERFESENLKNVHPFAFEPFSGGKRVCIGIKYAMAFMKTFLINFLRAYKISSTLKFEDLTLDMVPTLIISQKYMIKIENRT</sequence>
<dbReference type="GO" id="GO:0005506">
    <property type="term" value="F:iron ion binding"/>
    <property type="evidence" value="ECO:0007669"/>
    <property type="project" value="InterPro"/>
</dbReference>
<dbReference type="PANTHER" id="PTHR24291">
    <property type="entry name" value="CYTOCHROME P450 FAMILY 4"/>
    <property type="match status" value="1"/>
</dbReference>
<evidence type="ECO:0000256" key="8">
    <source>
        <dbReference type="PIRSR" id="PIRSR602401-1"/>
    </source>
</evidence>
<keyword evidence="6 8" id="KW-0408">Iron</keyword>
<evidence type="ECO:0000256" key="6">
    <source>
        <dbReference type="ARBA" id="ARBA00023004"/>
    </source>
</evidence>
<comment type="caution">
    <text evidence="10">The sequence shown here is derived from an EMBL/GenBank/DDBJ whole genome shotgun (WGS) entry which is preliminary data.</text>
</comment>
<keyword evidence="4 8" id="KW-0479">Metal-binding</keyword>